<accession>A0A3L6N054</accession>
<comment type="caution">
    <text evidence="1">The sequence shown here is derived from an EMBL/GenBank/DDBJ whole genome shotgun (WGS) entry which is preliminary data.</text>
</comment>
<dbReference type="Proteomes" id="UP000270866">
    <property type="component" value="Unassembled WGS sequence"/>
</dbReference>
<evidence type="ECO:0000313" key="2">
    <source>
        <dbReference type="Proteomes" id="UP000270866"/>
    </source>
</evidence>
<sequence length="58" mass="6586">MHTSTEYSEKTYCVTNMRPSKDSMAKMMGFLVEGVGGGRDWANAGLSMQPKQLRWLRD</sequence>
<name>A0A3L6N054_FUSOX</name>
<protein>
    <submittedName>
        <fullName evidence="1">Uncharacterized protein</fullName>
    </submittedName>
</protein>
<evidence type="ECO:0000313" key="1">
    <source>
        <dbReference type="EMBL" id="RKK10731.1"/>
    </source>
</evidence>
<proteinExistence type="predicted"/>
<dbReference type="AlphaFoldDB" id="A0A3L6N054"/>
<organism evidence="1 2">
    <name type="scientific">Fusarium oxysporum f. sp. cepae</name>
    <dbReference type="NCBI Taxonomy" id="396571"/>
    <lineage>
        <taxon>Eukaryota</taxon>
        <taxon>Fungi</taxon>
        <taxon>Dikarya</taxon>
        <taxon>Ascomycota</taxon>
        <taxon>Pezizomycotina</taxon>
        <taxon>Sordariomycetes</taxon>
        <taxon>Hypocreomycetidae</taxon>
        <taxon>Hypocreales</taxon>
        <taxon>Nectriaceae</taxon>
        <taxon>Fusarium</taxon>
        <taxon>Fusarium oxysporum species complex</taxon>
    </lineage>
</organism>
<gene>
    <name evidence="1" type="ORF">BFJ65_g14726</name>
</gene>
<dbReference type="EMBL" id="MRCU01000010">
    <property type="protein sequence ID" value="RKK10731.1"/>
    <property type="molecule type" value="Genomic_DNA"/>
</dbReference>
<reference evidence="1 2" key="1">
    <citation type="journal article" date="2018" name="Sci. Rep.">
        <title>Characterisation of pathogen-specific regions and novel effector candidates in Fusarium oxysporum f. sp. cepae.</title>
        <authorList>
            <person name="Armitage A.D."/>
            <person name="Taylor A."/>
            <person name="Sobczyk M.K."/>
            <person name="Baxter L."/>
            <person name="Greenfield B.P."/>
            <person name="Bates H.J."/>
            <person name="Wilson F."/>
            <person name="Jackson A.C."/>
            <person name="Ott S."/>
            <person name="Harrison R.J."/>
            <person name="Clarkson J.P."/>
        </authorList>
    </citation>
    <scope>NUCLEOTIDE SEQUENCE [LARGE SCALE GENOMIC DNA]</scope>
    <source>
        <strain evidence="1 2">FoC_Fus2</strain>
    </source>
</reference>